<dbReference type="AlphaFoldDB" id="A0AAE9YIF6"/>
<feature type="transmembrane region" description="Helical" evidence="2">
    <location>
        <begin position="274"/>
        <end position="294"/>
    </location>
</feature>
<keyword evidence="2" id="KW-0812">Transmembrane</keyword>
<feature type="transmembrane region" description="Helical" evidence="2">
    <location>
        <begin position="419"/>
        <end position="437"/>
    </location>
</feature>
<dbReference type="Proteomes" id="UP001216390">
    <property type="component" value="Chromosome"/>
</dbReference>
<feature type="transmembrane region" description="Helical" evidence="2">
    <location>
        <begin position="482"/>
        <end position="501"/>
    </location>
</feature>
<keyword evidence="2" id="KW-1133">Transmembrane helix</keyword>
<dbReference type="RefSeq" id="WP_272738032.1">
    <property type="nucleotide sequence ID" value="NZ_CP116942.1"/>
</dbReference>
<feature type="transmembrane region" description="Helical" evidence="2">
    <location>
        <begin position="306"/>
        <end position="336"/>
    </location>
</feature>
<feature type="transmembrane region" description="Helical" evidence="2">
    <location>
        <begin position="449"/>
        <end position="470"/>
    </location>
</feature>
<feature type="region of interest" description="Disordered" evidence="1">
    <location>
        <begin position="772"/>
        <end position="791"/>
    </location>
</feature>
<evidence type="ECO:0000256" key="1">
    <source>
        <dbReference type="SAM" id="MobiDB-lite"/>
    </source>
</evidence>
<feature type="transmembrane region" description="Helical" evidence="2">
    <location>
        <begin position="396"/>
        <end position="414"/>
    </location>
</feature>
<gene>
    <name evidence="3" type="ORF">PO878_07215</name>
</gene>
<evidence type="ECO:0000313" key="4">
    <source>
        <dbReference type="Proteomes" id="UP001216390"/>
    </source>
</evidence>
<feature type="compositionally biased region" description="Low complexity" evidence="1">
    <location>
        <begin position="929"/>
        <end position="945"/>
    </location>
</feature>
<feature type="compositionally biased region" description="Low complexity" evidence="1">
    <location>
        <begin position="954"/>
        <end position="985"/>
    </location>
</feature>
<name>A0AAE9YIF6_9ACTN</name>
<feature type="compositionally biased region" description="Basic and acidic residues" evidence="1">
    <location>
        <begin position="908"/>
        <end position="924"/>
    </location>
</feature>
<evidence type="ECO:0000256" key="2">
    <source>
        <dbReference type="SAM" id="Phobius"/>
    </source>
</evidence>
<feature type="region of interest" description="Disordered" evidence="1">
    <location>
        <begin position="908"/>
        <end position="993"/>
    </location>
</feature>
<feature type="transmembrane region" description="Helical" evidence="2">
    <location>
        <begin position="161"/>
        <end position="180"/>
    </location>
</feature>
<feature type="transmembrane region" description="Helical" evidence="2">
    <location>
        <begin position="343"/>
        <end position="364"/>
    </location>
</feature>
<accession>A0AAE9YIF6</accession>
<feature type="transmembrane region" description="Helical" evidence="2">
    <location>
        <begin position="186"/>
        <end position="202"/>
    </location>
</feature>
<keyword evidence="2" id="KW-0472">Membrane</keyword>
<feature type="region of interest" description="Disordered" evidence="1">
    <location>
        <begin position="1"/>
        <end position="37"/>
    </location>
</feature>
<organism evidence="3 4">
    <name type="scientific">Iamia majanohamensis</name>
    <dbReference type="NCBI Taxonomy" id="467976"/>
    <lineage>
        <taxon>Bacteria</taxon>
        <taxon>Bacillati</taxon>
        <taxon>Actinomycetota</taxon>
        <taxon>Acidimicrobiia</taxon>
        <taxon>Acidimicrobiales</taxon>
        <taxon>Iamiaceae</taxon>
        <taxon>Iamia</taxon>
    </lineage>
</organism>
<feature type="transmembrane region" description="Helical" evidence="2">
    <location>
        <begin position="133"/>
        <end position="154"/>
    </location>
</feature>
<feature type="transmembrane region" description="Helical" evidence="2">
    <location>
        <begin position="74"/>
        <end position="96"/>
    </location>
</feature>
<sequence>MTEVHDVAGVGGTAAPRRGGSDADGSDADGSDAHGAVAAPAGGSTGLAAARARVATVVRAGLARIGGASWESAVTGLVVAACATFVLVTVHPGLILTDNTPTGGDMGSHVWGPMYLMREVLPQWRLSGWSPDWYAGFPAFQFYMVLPMLAIVVLDVGVRSPLLALSLPAALAVVPLGWFVARLRRWRWALFGVGLLLTLLVLPVPYGVAFKLVAVSGLVTLPVAAWALGRLAGAPFPVPPALALGSLFFLYNLEPTLNSGTGNIIGGNLTSTMAGEFSFSISLTLGLLYLGFLIRGLRTGEGRATTAVLLALCGLCHIIPAFYVLGATALALVIWPGRARLRWFLPIGPVAGLLAAFWVVPFATRHAYVNDMGWERVPHVGSDPAQGYWDYLAPNALWVPLGLAAVGLVVGVVVGRRLAYLLGALVVLSGLAFVHVPDGRLWNARILPLYYLALFLLAALGVAEVLRALAVLVSRDPRRPTPWVGVAAALPAVVFVVLFLGGPLATLPGISGVNDKGEATLFAGSPIEMTRTYRNPGSFWARYNFRGLEGQEPVATGAGAEATVPDGQGGWPEYRDMVATMAALGQDPDHGCGRAFWEFERERLGTYGTTMAPMMLPYFTDGCIGSMEGLYFESSATTPYHFLTQCQLSQAGSCSQRDLAYSGFDLDRGLDQLELMGVTYYMAVSDTAVTQASQSDRLTEVAVSGPWHVYELDPERSQQVVGLGAEPVVLEDVEPTQDSWLDPAAAWFQDPSRWAVPFALDGPEDWARVELPEAEEETSSGTPRRVGDRTLPDLPVDEVREAQVSEVEMGTDTISFRVDEPGTPVLVKASYFPNWEATGAEGPYRVSPNLMVVVPTDQEVSLHYGRTSVDWAGYALTLLGLVGLVVLWRLGPVAVPEGWVDRRRRLRDEDRDRARREAEARSRAEGWLAAPPVAAPGAGTPDDAGPAPPDRDPVPWADRAPWSDGPDGSDGSDPVPGADGAGDAPPGDDPPDR</sequence>
<protein>
    <recommendedName>
        <fullName evidence="5">Membrane protein 6-pyruvoyl-tetrahydropterin synthase-related domain-containing protein</fullName>
    </recommendedName>
</protein>
<evidence type="ECO:0008006" key="5">
    <source>
        <dbReference type="Google" id="ProtNLM"/>
    </source>
</evidence>
<keyword evidence="4" id="KW-1185">Reference proteome</keyword>
<dbReference type="KEGG" id="ima:PO878_07215"/>
<feature type="transmembrane region" description="Helical" evidence="2">
    <location>
        <begin position="234"/>
        <end position="253"/>
    </location>
</feature>
<reference evidence="3" key="1">
    <citation type="submission" date="2023-01" db="EMBL/GenBank/DDBJ databases">
        <title>The diversity of Class Acidimicrobiia in South China Sea sediment environments and the proposal of Iamia marina sp. nov., a novel species of the genus Iamia.</title>
        <authorList>
            <person name="He Y."/>
            <person name="Tian X."/>
        </authorList>
    </citation>
    <scope>NUCLEOTIDE SEQUENCE</scope>
    <source>
        <strain evidence="3">DSM 19957</strain>
    </source>
</reference>
<proteinExistence type="predicted"/>
<dbReference type="EMBL" id="CP116942">
    <property type="protein sequence ID" value="WCO68516.1"/>
    <property type="molecule type" value="Genomic_DNA"/>
</dbReference>
<evidence type="ECO:0000313" key="3">
    <source>
        <dbReference type="EMBL" id="WCO68516.1"/>
    </source>
</evidence>